<evidence type="ECO:0000256" key="1">
    <source>
        <dbReference type="ARBA" id="ARBA00005254"/>
    </source>
</evidence>
<dbReference type="InterPro" id="IPR001753">
    <property type="entry name" value="Enoyl-CoA_hydra/iso"/>
</dbReference>
<dbReference type="PANTHER" id="PTHR43802">
    <property type="entry name" value="ENOYL-COA HYDRATASE"/>
    <property type="match status" value="1"/>
</dbReference>
<keyword evidence="3" id="KW-1185">Reference proteome</keyword>
<sequence length="270" mass="28919">MLQTQPQNSAGTSGGSIIVEKHGAVTVLKFNYPEKRNALSMPLRERLGQALQDAIADTECRAIVLTGEGNHFSSGGDITSFAGVNSINGRARMKKTHDLMVKLMVACEKPIIAAVEGHAAGAGMCVAANCDIVVASREAKFTCSFNKIGLLPDLGGLWSIPQRVGMGRAKLLMMTGRMITAETAQEYGLVEQISEPGKALEDAIAVGQEIAQTAPLTNGFVKAAMARGPMTFTELLDLETDMQGLLFGTEDFQEGRTAFLEKRKPKFQGR</sequence>
<dbReference type="Gene3D" id="1.10.12.10">
    <property type="entry name" value="Lyase 2-enoyl-coa Hydratase, Chain A, domain 2"/>
    <property type="match status" value="1"/>
</dbReference>
<dbReference type="InterPro" id="IPR029045">
    <property type="entry name" value="ClpP/crotonase-like_dom_sf"/>
</dbReference>
<organism evidence="2 3">
    <name type="scientific">Orrella marina</name>
    <dbReference type="NCBI Taxonomy" id="2163011"/>
    <lineage>
        <taxon>Bacteria</taxon>
        <taxon>Pseudomonadati</taxon>
        <taxon>Pseudomonadota</taxon>
        <taxon>Betaproteobacteria</taxon>
        <taxon>Burkholderiales</taxon>
        <taxon>Alcaligenaceae</taxon>
        <taxon>Orrella</taxon>
    </lineage>
</organism>
<dbReference type="Pfam" id="PF00378">
    <property type="entry name" value="ECH_1"/>
    <property type="match status" value="1"/>
</dbReference>
<evidence type="ECO:0000313" key="2">
    <source>
        <dbReference type="EMBL" id="AWB34459.1"/>
    </source>
</evidence>
<name>A0A2R4XL72_9BURK</name>
<comment type="similarity">
    <text evidence="1">Belongs to the enoyl-CoA hydratase/isomerase family.</text>
</comment>
<protein>
    <submittedName>
        <fullName evidence="2">Enoyl-CoA hydratase</fullName>
    </submittedName>
</protein>
<dbReference type="CDD" id="cd06558">
    <property type="entry name" value="crotonase-like"/>
    <property type="match status" value="1"/>
</dbReference>
<dbReference type="InterPro" id="IPR014748">
    <property type="entry name" value="Enoyl-CoA_hydra_C"/>
</dbReference>
<dbReference type="AlphaFoldDB" id="A0A2R4XL72"/>
<dbReference type="KEGG" id="boz:DBV39_12910"/>
<dbReference type="EMBL" id="CP028901">
    <property type="protein sequence ID" value="AWB34459.1"/>
    <property type="molecule type" value="Genomic_DNA"/>
</dbReference>
<proteinExistence type="inferred from homology"/>
<dbReference type="GO" id="GO:0003824">
    <property type="term" value="F:catalytic activity"/>
    <property type="evidence" value="ECO:0007669"/>
    <property type="project" value="UniProtKB-ARBA"/>
</dbReference>
<evidence type="ECO:0000313" key="3">
    <source>
        <dbReference type="Proteomes" id="UP000244571"/>
    </source>
</evidence>
<dbReference type="Proteomes" id="UP000244571">
    <property type="component" value="Chromosome"/>
</dbReference>
<dbReference type="SUPFAM" id="SSF52096">
    <property type="entry name" value="ClpP/crotonase"/>
    <property type="match status" value="1"/>
</dbReference>
<accession>A0A2R4XL72</accession>
<dbReference type="PANTHER" id="PTHR43802:SF1">
    <property type="entry name" value="IP11341P-RELATED"/>
    <property type="match status" value="1"/>
</dbReference>
<gene>
    <name evidence="2" type="ORF">DBV39_12910</name>
</gene>
<dbReference type="OrthoDB" id="9807606at2"/>
<dbReference type="RefSeq" id="WP_108621875.1">
    <property type="nucleotide sequence ID" value="NZ_CP028901.1"/>
</dbReference>
<reference evidence="2 3" key="1">
    <citation type="submission" date="2018-04" db="EMBL/GenBank/DDBJ databases">
        <title>Bordetella sp. HZ20 isolated from seawater.</title>
        <authorList>
            <person name="Sun C."/>
        </authorList>
    </citation>
    <scope>NUCLEOTIDE SEQUENCE [LARGE SCALE GENOMIC DNA]</scope>
    <source>
        <strain evidence="2 3">HZ20</strain>
    </source>
</reference>
<dbReference type="Gene3D" id="3.90.226.10">
    <property type="entry name" value="2-enoyl-CoA Hydratase, Chain A, domain 1"/>
    <property type="match status" value="1"/>
</dbReference>